<evidence type="ECO:0000256" key="7">
    <source>
        <dbReference type="ARBA" id="ARBA00022777"/>
    </source>
</evidence>
<dbReference type="InterPro" id="IPR036890">
    <property type="entry name" value="HATPase_C_sf"/>
</dbReference>
<keyword evidence="14" id="KW-0472">Membrane</keyword>
<dbReference type="EMBL" id="CP026604">
    <property type="protein sequence ID" value="AWB66906.1"/>
    <property type="molecule type" value="Genomic_DNA"/>
</dbReference>
<dbReference type="SMART" id="SM00387">
    <property type="entry name" value="HATPase_c"/>
    <property type="match status" value="1"/>
</dbReference>
<dbReference type="PROSITE" id="PS50885">
    <property type="entry name" value="HAMP"/>
    <property type="match status" value="1"/>
</dbReference>
<dbReference type="SMART" id="SM00448">
    <property type="entry name" value="REC"/>
    <property type="match status" value="1"/>
</dbReference>
<evidence type="ECO:0000256" key="10">
    <source>
        <dbReference type="ARBA" id="ARBA00064003"/>
    </source>
</evidence>
<protein>
    <recommendedName>
        <fullName evidence="11">Sensory/regulatory protein RpfC</fullName>
        <ecNumber evidence="3">2.7.13.3</ecNumber>
    </recommendedName>
</protein>
<dbReference type="RefSeq" id="WP_108602962.1">
    <property type="nucleotide sequence ID" value="NZ_CP026604.1"/>
</dbReference>
<evidence type="ECO:0000256" key="1">
    <source>
        <dbReference type="ARBA" id="ARBA00000085"/>
    </source>
</evidence>
<dbReference type="InterPro" id="IPR003660">
    <property type="entry name" value="HAMP_dom"/>
</dbReference>
<dbReference type="GO" id="GO:0016020">
    <property type="term" value="C:membrane"/>
    <property type="evidence" value="ECO:0007669"/>
    <property type="project" value="UniProtKB-SubCell"/>
</dbReference>
<keyword evidence="7 18" id="KW-0418">Kinase</keyword>
<dbReference type="PROSITE" id="PS50109">
    <property type="entry name" value="HIS_KIN"/>
    <property type="match status" value="1"/>
</dbReference>
<dbReference type="SUPFAM" id="SSF52172">
    <property type="entry name" value="CheY-like"/>
    <property type="match status" value="1"/>
</dbReference>
<feature type="domain" description="Response regulatory" evidence="16">
    <location>
        <begin position="766"/>
        <end position="882"/>
    </location>
</feature>
<evidence type="ECO:0000256" key="3">
    <source>
        <dbReference type="ARBA" id="ARBA00012438"/>
    </source>
</evidence>
<reference evidence="18 19" key="1">
    <citation type="submission" date="2018-01" db="EMBL/GenBank/DDBJ databases">
        <title>Genome sequence of a Cantenovulum-like bacteria.</title>
        <authorList>
            <person name="Tan W.R."/>
            <person name="Lau N.-S."/>
            <person name="Go F."/>
            <person name="Amirul A.-A.A."/>
        </authorList>
    </citation>
    <scope>NUCLEOTIDE SEQUENCE [LARGE SCALE GENOMIC DNA]</scope>
    <source>
        <strain evidence="18 19">CCB-QB4</strain>
    </source>
</reference>
<dbReference type="InterPro" id="IPR003661">
    <property type="entry name" value="HisK_dim/P_dom"/>
</dbReference>
<accession>A0A2S0VRR1</accession>
<dbReference type="SUPFAM" id="SSF55874">
    <property type="entry name" value="ATPase domain of HSP90 chaperone/DNA topoisomerase II/histidine kinase"/>
    <property type="match status" value="1"/>
</dbReference>
<evidence type="ECO:0000313" key="18">
    <source>
        <dbReference type="EMBL" id="AWB66906.1"/>
    </source>
</evidence>
<keyword evidence="19" id="KW-1185">Reference proteome</keyword>
<dbReference type="AlphaFoldDB" id="A0A2S0VRR1"/>
<evidence type="ECO:0000256" key="5">
    <source>
        <dbReference type="ARBA" id="ARBA00022679"/>
    </source>
</evidence>
<dbReference type="GO" id="GO:0000155">
    <property type="term" value="F:phosphorelay sensor kinase activity"/>
    <property type="evidence" value="ECO:0007669"/>
    <property type="project" value="InterPro"/>
</dbReference>
<dbReference type="SUPFAM" id="SSF158472">
    <property type="entry name" value="HAMP domain-like"/>
    <property type="match status" value="1"/>
</dbReference>
<dbReference type="Gene3D" id="1.10.287.130">
    <property type="match status" value="1"/>
</dbReference>
<dbReference type="OrthoDB" id="9810730at2"/>
<evidence type="ECO:0000256" key="11">
    <source>
        <dbReference type="ARBA" id="ARBA00068150"/>
    </source>
</evidence>
<dbReference type="Pfam" id="PF00072">
    <property type="entry name" value="Response_reg"/>
    <property type="match status" value="1"/>
</dbReference>
<dbReference type="SMART" id="SM00388">
    <property type="entry name" value="HisKA"/>
    <property type="match status" value="1"/>
</dbReference>
<dbReference type="GO" id="GO:0005524">
    <property type="term" value="F:ATP binding"/>
    <property type="evidence" value="ECO:0007669"/>
    <property type="project" value="UniProtKB-KW"/>
</dbReference>
<dbReference type="FunFam" id="1.10.287.130:FF:000002">
    <property type="entry name" value="Two-component osmosensing histidine kinase"/>
    <property type="match status" value="1"/>
</dbReference>
<evidence type="ECO:0000256" key="2">
    <source>
        <dbReference type="ARBA" id="ARBA00004370"/>
    </source>
</evidence>
<keyword evidence="5" id="KW-0808">Transferase</keyword>
<gene>
    <name evidence="18" type="ORF">C2869_10875</name>
</gene>
<dbReference type="InterPro" id="IPR032255">
    <property type="entry name" value="HBM"/>
</dbReference>
<evidence type="ECO:0000256" key="9">
    <source>
        <dbReference type="ARBA" id="ARBA00023012"/>
    </source>
</evidence>
<evidence type="ECO:0000259" key="17">
    <source>
        <dbReference type="PROSITE" id="PS50885"/>
    </source>
</evidence>
<dbReference type="EC" id="2.7.13.3" evidence="3"/>
<sequence length="886" mass="99412">MLTSIKSQVYVILTLLLSLTIAQAYFSVQSSRSYSDNFALTQTSLTNIATVKNLQTQVIDLQRNVLIYKQTGSESASERFSELVTGLVEQLKTLDNSHVGTHNQQQFSDYVASMLEHLQAYQENFAQVVNSRQNQEGLFQTHVINALEQTQKSLYPFKQAISQSLHSQLLRYLLEAENAAFQYIASPDYQYIERFNLALTEFQHALAPLSEQNADIETILQQTTASKKNFYRLTQLTTGYVFLVNVVMTGSANEFLFLTKQLVELVEAQQAEINQQTQKNADDILFKNILLASAAITTTLISALILGFRVLLPIKSMSKIFRKLSVGEHVETLPSLDRQDEIGELAQAASVFQQKNEQTQTLLAQAQSQNERQQELNSALAEAKIKAEQATESKSLFLANMSHEIRTPLNGVIGLVDLCLRTDVSEQQQEYLSKALFSGQILMSVINDILDFSKIEAGKLDIESVGFPLDQILETLLANIGVKAQEKQLKVKLNVNPNMPQQLMGDPLRISQVILNLANNSIKFTEQGFIQLAFDFSQHSRDKSLLLQIQIKDTGIGMSQAQLDKIFQSFTQADQGTSRKYGGTGLGLSIVKQLVELMQGEINVESTPQQGTTFTVTLKLQALASPNFLQNLECELCPVYYLANDGTSLLSPIKLQDYGFTLIHLTHDNYQDHTFQQPSLLIVEVAKLDHWHTLEEWLNQVNQHTKLLLIIDNSIVDDALPKHFQRLMLPATPKQIINKLNQVWSPEKFTDTHTNTAKARSKFSGHVLLVDDNDINRIVAGEMLSTFGVTYDEAINGQEAVDMVHNNTHYDLVLMDIQMPILDGYQATTKIFEQGFTQLKICALSANAMKKDIDKAYEIGMIDYLTKPLQVADVQAILHKYLAEAA</sequence>
<keyword evidence="13" id="KW-0175">Coiled coil</keyword>
<comment type="subcellular location">
    <subcellularLocation>
        <location evidence="2">Membrane</location>
    </subcellularLocation>
</comment>
<feature type="domain" description="HAMP" evidence="17">
    <location>
        <begin position="308"/>
        <end position="361"/>
    </location>
</feature>
<name>A0A2S0VRR1_9ALTE</name>
<dbReference type="Pfam" id="PF00512">
    <property type="entry name" value="HisKA"/>
    <property type="match status" value="1"/>
</dbReference>
<keyword evidence="4 12" id="KW-0597">Phosphoprotein</keyword>
<dbReference type="Gene3D" id="3.40.50.2300">
    <property type="match status" value="1"/>
</dbReference>
<dbReference type="CDD" id="cd00082">
    <property type="entry name" value="HisKA"/>
    <property type="match status" value="1"/>
</dbReference>
<dbReference type="PANTHER" id="PTHR45339:SF1">
    <property type="entry name" value="HYBRID SIGNAL TRANSDUCTION HISTIDINE KINASE J"/>
    <property type="match status" value="1"/>
</dbReference>
<evidence type="ECO:0000256" key="12">
    <source>
        <dbReference type="PROSITE-ProRule" id="PRU00169"/>
    </source>
</evidence>
<keyword evidence="14" id="KW-0812">Transmembrane</keyword>
<keyword evidence="9" id="KW-0902">Two-component regulatory system</keyword>
<dbReference type="CDD" id="cd16922">
    <property type="entry name" value="HATPase_EvgS-ArcB-TorS-like"/>
    <property type="match status" value="1"/>
</dbReference>
<proteinExistence type="predicted"/>
<dbReference type="FunFam" id="3.30.565.10:FF:000010">
    <property type="entry name" value="Sensor histidine kinase RcsC"/>
    <property type="match status" value="1"/>
</dbReference>
<dbReference type="InterPro" id="IPR036097">
    <property type="entry name" value="HisK_dim/P_sf"/>
</dbReference>
<comment type="subunit">
    <text evidence="10">At low DSF concentrations, interacts with RpfF.</text>
</comment>
<dbReference type="Gene3D" id="6.10.340.10">
    <property type="match status" value="1"/>
</dbReference>
<dbReference type="KEGG" id="cate:C2869_10875"/>
<feature type="coiled-coil region" evidence="13">
    <location>
        <begin position="356"/>
        <end position="393"/>
    </location>
</feature>
<keyword evidence="6" id="KW-0547">Nucleotide-binding</keyword>
<evidence type="ECO:0000256" key="4">
    <source>
        <dbReference type="ARBA" id="ARBA00022553"/>
    </source>
</evidence>
<feature type="transmembrane region" description="Helical" evidence="14">
    <location>
        <begin position="289"/>
        <end position="312"/>
    </location>
</feature>
<dbReference type="PRINTS" id="PR00344">
    <property type="entry name" value="BCTRLSENSOR"/>
</dbReference>
<comment type="catalytic activity">
    <reaction evidence="1">
        <text>ATP + protein L-histidine = ADP + protein N-phospho-L-histidine.</text>
        <dbReference type="EC" id="2.7.13.3"/>
    </reaction>
</comment>
<evidence type="ECO:0000259" key="16">
    <source>
        <dbReference type="PROSITE" id="PS50110"/>
    </source>
</evidence>
<evidence type="ECO:0000256" key="13">
    <source>
        <dbReference type="SAM" id="Coils"/>
    </source>
</evidence>
<organism evidence="18 19">
    <name type="scientific">Saccharobesus litoralis</name>
    <dbReference type="NCBI Taxonomy" id="2172099"/>
    <lineage>
        <taxon>Bacteria</taxon>
        <taxon>Pseudomonadati</taxon>
        <taxon>Pseudomonadota</taxon>
        <taxon>Gammaproteobacteria</taxon>
        <taxon>Alteromonadales</taxon>
        <taxon>Alteromonadaceae</taxon>
        <taxon>Saccharobesus</taxon>
    </lineage>
</organism>
<evidence type="ECO:0000256" key="8">
    <source>
        <dbReference type="ARBA" id="ARBA00022840"/>
    </source>
</evidence>
<dbReference type="SUPFAM" id="SSF47384">
    <property type="entry name" value="Homodimeric domain of signal transducing histidine kinase"/>
    <property type="match status" value="1"/>
</dbReference>
<dbReference type="Proteomes" id="UP000244441">
    <property type="component" value="Chromosome"/>
</dbReference>
<keyword evidence="14" id="KW-1133">Transmembrane helix</keyword>
<keyword evidence="8" id="KW-0067">ATP-binding</keyword>
<evidence type="ECO:0000256" key="6">
    <source>
        <dbReference type="ARBA" id="ARBA00022741"/>
    </source>
</evidence>
<dbReference type="PROSITE" id="PS50110">
    <property type="entry name" value="RESPONSE_REGULATORY"/>
    <property type="match status" value="1"/>
</dbReference>
<dbReference type="CDD" id="cd17546">
    <property type="entry name" value="REC_hyHK_CKI1_RcsC-like"/>
    <property type="match status" value="1"/>
</dbReference>
<dbReference type="SMART" id="SM01358">
    <property type="entry name" value="HBM"/>
    <property type="match status" value="1"/>
</dbReference>
<evidence type="ECO:0000256" key="14">
    <source>
        <dbReference type="SAM" id="Phobius"/>
    </source>
</evidence>
<dbReference type="Pfam" id="PF02518">
    <property type="entry name" value="HATPase_c"/>
    <property type="match status" value="1"/>
</dbReference>
<dbReference type="InterPro" id="IPR005467">
    <property type="entry name" value="His_kinase_dom"/>
</dbReference>
<evidence type="ECO:0000259" key="15">
    <source>
        <dbReference type="PROSITE" id="PS50109"/>
    </source>
</evidence>
<evidence type="ECO:0000313" key="19">
    <source>
        <dbReference type="Proteomes" id="UP000244441"/>
    </source>
</evidence>
<dbReference type="PANTHER" id="PTHR45339">
    <property type="entry name" value="HYBRID SIGNAL TRANSDUCTION HISTIDINE KINASE J"/>
    <property type="match status" value="1"/>
</dbReference>
<dbReference type="Gene3D" id="3.30.565.10">
    <property type="entry name" value="Histidine kinase-like ATPase, C-terminal domain"/>
    <property type="match status" value="1"/>
</dbReference>
<dbReference type="InterPro" id="IPR003594">
    <property type="entry name" value="HATPase_dom"/>
</dbReference>
<feature type="modified residue" description="4-aspartylphosphate" evidence="12">
    <location>
        <position position="816"/>
    </location>
</feature>
<feature type="domain" description="Histidine kinase" evidence="15">
    <location>
        <begin position="400"/>
        <end position="622"/>
    </location>
</feature>
<dbReference type="InterPro" id="IPR011006">
    <property type="entry name" value="CheY-like_superfamily"/>
</dbReference>
<dbReference type="InterPro" id="IPR001789">
    <property type="entry name" value="Sig_transdc_resp-reg_receiver"/>
</dbReference>
<dbReference type="InterPro" id="IPR004358">
    <property type="entry name" value="Sig_transdc_His_kin-like_C"/>
</dbReference>